<dbReference type="Proteomes" id="UP000807115">
    <property type="component" value="Chromosome 6"/>
</dbReference>
<organism evidence="1 2">
    <name type="scientific">Sorghum bicolor</name>
    <name type="common">Sorghum</name>
    <name type="synonym">Sorghum vulgare</name>
    <dbReference type="NCBI Taxonomy" id="4558"/>
    <lineage>
        <taxon>Eukaryota</taxon>
        <taxon>Viridiplantae</taxon>
        <taxon>Streptophyta</taxon>
        <taxon>Embryophyta</taxon>
        <taxon>Tracheophyta</taxon>
        <taxon>Spermatophyta</taxon>
        <taxon>Magnoliopsida</taxon>
        <taxon>Liliopsida</taxon>
        <taxon>Poales</taxon>
        <taxon>Poaceae</taxon>
        <taxon>PACMAD clade</taxon>
        <taxon>Panicoideae</taxon>
        <taxon>Andropogonodae</taxon>
        <taxon>Andropogoneae</taxon>
        <taxon>Sorghinae</taxon>
        <taxon>Sorghum</taxon>
    </lineage>
</organism>
<dbReference type="EMBL" id="CM027685">
    <property type="protein sequence ID" value="KAG0526160.1"/>
    <property type="molecule type" value="Genomic_DNA"/>
</dbReference>
<proteinExistence type="predicted"/>
<reference evidence="1" key="2">
    <citation type="submission" date="2020-10" db="EMBL/GenBank/DDBJ databases">
        <authorList>
            <person name="Cooper E.A."/>
            <person name="Brenton Z.W."/>
            <person name="Flinn B.S."/>
            <person name="Jenkins J."/>
            <person name="Shu S."/>
            <person name="Flowers D."/>
            <person name="Luo F."/>
            <person name="Wang Y."/>
            <person name="Xia P."/>
            <person name="Barry K."/>
            <person name="Daum C."/>
            <person name="Lipzen A."/>
            <person name="Yoshinaga Y."/>
            <person name="Schmutz J."/>
            <person name="Saski C."/>
            <person name="Vermerris W."/>
            <person name="Kresovich S."/>
        </authorList>
    </citation>
    <scope>NUCLEOTIDE SEQUENCE</scope>
</reference>
<reference evidence="1" key="1">
    <citation type="journal article" date="2019" name="BMC Genomics">
        <title>A new reference genome for Sorghum bicolor reveals high levels of sequence similarity between sweet and grain genotypes: implications for the genetics of sugar metabolism.</title>
        <authorList>
            <person name="Cooper E.A."/>
            <person name="Brenton Z.W."/>
            <person name="Flinn B.S."/>
            <person name="Jenkins J."/>
            <person name="Shu S."/>
            <person name="Flowers D."/>
            <person name="Luo F."/>
            <person name="Wang Y."/>
            <person name="Xia P."/>
            <person name="Barry K."/>
            <person name="Daum C."/>
            <person name="Lipzen A."/>
            <person name="Yoshinaga Y."/>
            <person name="Schmutz J."/>
            <person name="Saski C."/>
            <person name="Vermerris W."/>
            <person name="Kresovich S."/>
        </authorList>
    </citation>
    <scope>NUCLEOTIDE SEQUENCE</scope>
</reference>
<comment type="caution">
    <text evidence="1">The sequence shown here is derived from an EMBL/GenBank/DDBJ whole genome shotgun (WGS) entry which is preliminary data.</text>
</comment>
<name>A0A921QS66_SORBI</name>
<evidence type="ECO:0000313" key="2">
    <source>
        <dbReference type="Proteomes" id="UP000807115"/>
    </source>
</evidence>
<sequence length="86" mass="9820">MTKKHGNMQPLAHARPNARTHVCILTGGNRGASRSDGQHCRSECVRVRGATRVPGTMQERGSRPKRRRLLKKKKFANTLEIFERRE</sequence>
<protein>
    <submittedName>
        <fullName evidence="1">Uncharacterized protein</fullName>
    </submittedName>
</protein>
<evidence type="ECO:0000313" key="1">
    <source>
        <dbReference type="EMBL" id="KAG0526160.1"/>
    </source>
</evidence>
<dbReference type="AlphaFoldDB" id="A0A921QS66"/>
<gene>
    <name evidence="1" type="ORF">BDA96_06G121600</name>
</gene>
<accession>A0A921QS66</accession>